<organism evidence="2 3">
    <name type="scientific">Gracilimonas halophila</name>
    <dbReference type="NCBI Taxonomy" id="1834464"/>
    <lineage>
        <taxon>Bacteria</taxon>
        <taxon>Pseudomonadati</taxon>
        <taxon>Balneolota</taxon>
        <taxon>Balneolia</taxon>
        <taxon>Balneolales</taxon>
        <taxon>Balneolaceae</taxon>
        <taxon>Gracilimonas</taxon>
    </lineage>
</organism>
<gene>
    <name evidence="2" type="ORF">ACFSVN_07805</name>
</gene>
<keyword evidence="3" id="KW-1185">Reference proteome</keyword>
<proteinExistence type="predicted"/>
<accession>A0ABW5JKU7</accession>
<reference evidence="3" key="1">
    <citation type="journal article" date="2019" name="Int. J. Syst. Evol. Microbiol.">
        <title>The Global Catalogue of Microorganisms (GCM) 10K type strain sequencing project: providing services to taxonomists for standard genome sequencing and annotation.</title>
        <authorList>
            <consortium name="The Broad Institute Genomics Platform"/>
            <consortium name="The Broad Institute Genome Sequencing Center for Infectious Disease"/>
            <person name="Wu L."/>
            <person name="Ma J."/>
        </authorList>
    </citation>
    <scope>NUCLEOTIDE SEQUENCE [LARGE SCALE GENOMIC DNA]</scope>
    <source>
        <strain evidence="3">KCTC 52042</strain>
    </source>
</reference>
<keyword evidence="1" id="KW-1133">Transmembrane helix</keyword>
<dbReference type="EMBL" id="JBHULI010000024">
    <property type="protein sequence ID" value="MFD2532345.1"/>
    <property type="molecule type" value="Genomic_DNA"/>
</dbReference>
<evidence type="ECO:0000313" key="2">
    <source>
        <dbReference type="EMBL" id="MFD2532345.1"/>
    </source>
</evidence>
<keyword evidence="1" id="KW-0812">Transmembrane</keyword>
<evidence type="ECO:0008006" key="4">
    <source>
        <dbReference type="Google" id="ProtNLM"/>
    </source>
</evidence>
<sequence>MKIILLKPNALQSLTILILLFFSVNIHAQTVRTNVNTDSISIGDTFRYSLIIQQDQEYQKIEFPDTTSFPPSVELIDRQQFKLSEFSDSLIYNLQYFGNEDLNLPGLPVTFYSEEDTLQLRTDPVLLFFKSVVAEGDTTLKPMKPNFAFSRPWWPWILAGSLLAAFLIWWYKFRKEPEKADNEPKIEIEPFYNPIEELEKSLHRINKESDLAETKNFKLFYSEMGDAIRTYFEELYKIPALESTSTELLRYLDAYGVDDTMAEKTRVVLRKADLVKFAKFTPTLEDAWKTFDHAIEFMERAKLADSTRISRLKAKYEEQFKPKPSEQKAED</sequence>
<evidence type="ECO:0000256" key="1">
    <source>
        <dbReference type="SAM" id="Phobius"/>
    </source>
</evidence>
<feature type="transmembrane region" description="Helical" evidence="1">
    <location>
        <begin position="153"/>
        <end position="171"/>
    </location>
</feature>
<comment type="caution">
    <text evidence="2">The sequence shown here is derived from an EMBL/GenBank/DDBJ whole genome shotgun (WGS) entry which is preliminary data.</text>
</comment>
<evidence type="ECO:0000313" key="3">
    <source>
        <dbReference type="Proteomes" id="UP001597460"/>
    </source>
</evidence>
<keyword evidence="1" id="KW-0472">Membrane</keyword>
<dbReference type="RefSeq" id="WP_390300711.1">
    <property type="nucleotide sequence ID" value="NZ_JBHULI010000024.1"/>
</dbReference>
<name>A0ABW5JKU7_9BACT</name>
<protein>
    <recommendedName>
        <fullName evidence="4">Oxygen tolerance</fullName>
    </recommendedName>
</protein>
<dbReference type="Proteomes" id="UP001597460">
    <property type="component" value="Unassembled WGS sequence"/>
</dbReference>